<dbReference type="RefSeq" id="WP_165884647.1">
    <property type="nucleotide sequence ID" value="NZ_CP035810.1"/>
</dbReference>
<sequence length="439" mass="47547">MTHIDADVVIVGAGPAGSTAAAHLARAGFEVALLEKASFPRDKICGDALTPRAVRETQRLGIPTRREEGWHPNRGLRLIGAGHRLEIDWPDVPGMPDHGLTRPRMTLDADLAGFAAACGARLHENTMATHPILSADGWVTGVAARATDERGRKTGPEMAFRAPVVIAADGVSSRMAVAMGIEKRDDRPMGVAVRTYHSSPRHDDDYIESWVELTAPTQTTASGQATGGEVMPGYGWLFPLGDGTVNVGLGMLNTSPAFGQVDYRAVLREWIAAMGHEWDIDESTELTPVRSAALPMAFNRTPHFDRGMLLIGDAGGMVNPFNGEGIDYGMEAARIAAEVISTYARYPEAARRRRLAEYPAAVRESFGSYFTLGRVFAELIGRPELMNLGIKYGMSSRLVMTFVVKLLANLYDDGSTTDRDAYDYVITALTRLTPATTND</sequence>
<organism evidence="2 3">
    <name type="scientific">Brevibacterium luteolum</name>
    <dbReference type="NCBI Taxonomy" id="199591"/>
    <lineage>
        <taxon>Bacteria</taxon>
        <taxon>Bacillati</taxon>
        <taxon>Actinomycetota</taxon>
        <taxon>Actinomycetes</taxon>
        <taxon>Micrococcales</taxon>
        <taxon>Brevibacteriaceae</taxon>
        <taxon>Brevibacterium</taxon>
    </lineage>
</organism>
<dbReference type="InterPro" id="IPR050407">
    <property type="entry name" value="Geranylgeranyl_reductase"/>
</dbReference>
<dbReference type="EMBL" id="CP035810">
    <property type="protein sequence ID" value="QIN30272.1"/>
    <property type="molecule type" value="Genomic_DNA"/>
</dbReference>
<feature type="domain" description="FAD-binding" evidence="1">
    <location>
        <begin position="5"/>
        <end position="358"/>
    </location>
</feature>
<name>A0A6G8KZP5_9MICO</name>
<dbReference type="KEGG" id="blut:EW640_14130"/>
<dbReference type="PRINTS" id="PR00420">
    <property type="entry name" value="RNGMNOXGNASE"/>
</dbReference>
<dbReference type="Gene3D" id="3.50.50.60">
    <property type="entry name" value="FAD/NAD(P)-binding domain"/>
    <property type="match status" value="1"/>
</dbReference>
<dbReference type="InterPro" id="IPR002938">
    <property type="entry name" value="FAD-bd"/>
</dbReference>
<reference evidence="2 3" key="1">
    <citation type="submission" date="2019-02" db="EMBL/GenBank/DDBJ databases">
        <title>Complete Genome Sequence and Methylome Analysis of Brevibacterium luteolum NEB1784.</title>
        <authorList>
            <person name="Fomenkov A."/>
            <person name="Roberts R.J."/>
        </authorList>
    </citation>
    <scope>NUCLEOTIDE SEQUENCE [LARGE SCALE GENOMIC DNA]</scope>
    <source>
        <strain evidence="2 3">NEB1784</strain>
    </source>
</reference>
<dbReference type="InterPro" id="IPR011777">
    <property type="entry name" value="Geranylgeranyl_Rdtase_fam"/>
</dbReference>
<evidence type="ECO:0000259" key="1">
    <source>
        <dbReference type="Pfam" id="PF01494"/>
    </source>
</evidence>
<dbReference type="Proteomes" id="UP000501518">
    <property type="component" value="Chromosome"/>
</dbReference>
<protein>
    <submittedName>
        <fullName evidence="2">Geranylgeranyl reductase family protein</fullName>
    </submittedName>
</protein>
<dbReference type="GO" id="GO:0016628">
    <property type="term" value="F:oxidoreductase activity, acting on the CH-CH group of donors, NAD or NADP as acceptor"/>
    <property type="evidence" value="ECO:0007669"/>
    <property type="project" value="InterPro"/>
</dbReference>
<gene>
    <name evidence="2" type="ORF">EW640_14130</name>
</gene>
<evidence type="ECO:0000313" key="2">
    <source>
        <dbReference type="EMBL" id="QIN30272.1"/>
    </source>
</evidence>
<dbReference type="AlphaFoldDB" id="A0A6G8KZP5"/>
<proteinExistence type="predicted"/>
<dbReference type="GO" id="GO:0071949">
    <property type="term" value="F:FAD binding"/>
    <property type="evidence" value="ECO:0007669"/>
    <property type="project" value="InterPro"/>
</dbReference>
<dbReference type="PANTHER" id="PTHR42685:SF22">
    <property type="entry name" value="CONDITIONED MEDIUM FACTOR RECEPTOR 1"/>
    <property type="match status" value="1"/>
</dbReference>
<dbReference type="InterPro" id="IPR036188">
    <property type="entry name" value="FAD/NAD-bd_sf"/>
</dbReference>
<dbReference type="SUPFAM" id="SSF51905">
    <property type="entry name" value="FAD/NAD(P)-binding domain"/>
    <property type="match status" value="1"/>
</dbReference>
<evidence type="ECO:0000313" key="3">
    <source>
        <dbReference type="Proteomes" id="UP000501518"/>
    </source>
</evidence>
<dbReference type="PANTHER" id="PTHR42685">
    <property type="entry name" value="GERANYLGERANYL DIPHOSPHATE REDUCTASE"/>
    <property type="match status" value="1"/>
</dbReference>
<accession>A0A6G8KZP5</accession>
<dbReference type="Pfam" id="PF01494">
    <property type="entry name" value="FAD_binding_3"/>
    <property type="match status" value="1"/>
</dbReference>
<dbReference type="NCBIfam" id="TIGR02032">
    <property type="entry name" value="GG-red-SF"/>
    <property type="match status" value="1"/>
</dbReference>